<feature type="transmembrane region" description="Helical" evidence="8">
    <location>
        <begin position="216"/>
        <end position="239"/>
    </location>
</feature>
<feature type="transmembrane region" description="Helical" evidence="8">
    <location>
        <begin position="175"/>
        <end position="195"/>
    </location>
</feature>
<evidence type="ECO:0000256" key="7">
    <source>
        <dbReference type="ARBA" id="ARBA00023136"/>
    </source>
</evidence>
<keyword evidence="7 8" id="KW-0472">Membrane</keyword>
<dbReference type="OrthoDB" id="266913at2"/>
<organism evidence="10 11">
    <name type="scientific">Salipaludibacillus aurantiacus</name>
    <dbReference type="NCBI Taxonomy" id="1601833"/>
    <lineage>
        <taxon>Bacteria</taxon>
        <taxon>Bacillati</taxon>
        <taxon>Bacillota</taxon>
        <taxon>Bacilli</taxon>
        <taxon>Bacillales</taxon>
        <taxon>Bacillaceae</taxon>
    </lineage>
</organism>
<evidence type="ECO:0000256" key="4">
    <source>
        <dbReference type="ARBA" id="ARBA00022475"/>
    </source>
</evidence>
<keyword evidence="4" id="KW-1003">Cell membrane</keyword>
<dbReference type="GO" id="GO:0140359">
    <property type="term" value="F:ABC-type transporter activity"/>
    <property type="evidence" value="ECO:0007669"/>
    <property type="project" value="InterPro"/>
</dbReference>
<dbReference type="EMBL" id="FOGT01000007">
    <property type="protein sequence ID" value="SES05739.1"/>
    <property type="molecule type" value="Genomic_DNA"/>
</dbReference>
<dbReference type="InterPro" id="IPR051449">
    <property type="entry name" value="ABC-2_transporter_component"/>
</dbReference>
<keyword evidence="6 8" id="KW-1133">Transmembrane helix</keyword>
<dbReference type="Pfam" id="PF12698">
    <property type="entry name" value="ABC2_membrane_3"/>
    <property type="match status" value="1"/>
</dbReference>
<dbReference type="InterPro" id="IPR013525">
    <property type="entry name" value="ABC2_TM"/>
</dbReference>
<keyword evidence="3" id="KW-0813">Transport</keyword>
<dbReference type="PROSITE" id="PS51012">
    <property type="entry name" value="ABC_TM2"/>
    <property type="match status" value="1"/>
</dbReference>
<gene>
    <name evidence="10" type="ORF">SAMN05518684_10738</name>
</gene>
<proteinExistence type="inferred from homology"/>
<evidence type="ECO:0000256" key="5">
    <source>
        <dbReference type="ARBA" id="ARBA00022692"/>
    </source>
</evidence>
<dbReference type="PANTHER" id="PTHR30294:SF38">
    <property type="entry name" value="TRANSPORT PERMEASE PROTEIN"/>
    <property type="match status" value="1"/>
</dbReference>
<feature type="transmembrane region" description="Helical" evidence="8">
    <location>
        <begin position="284"/>
        <end position="303"/>
    </location>
</feature>
<evidence type="ECO:0000313" key="11">
    <source>
        <dbReference type="Proteomes" id="UP000198571"/>
    </source>
</evidence>
<sequence length="366" mass="41012">MKSIYLHQWQRFRRAPMLVVSFFLLTVVFVFTLAGFQSDDKFTVLALVKEGSSDQAAEEWIDRLNESEGMFFDLREEEEVREMMRDGRRNFALAVGDSDYRMVVAAEDANLMRVESYTAQVFREEFRLMQAEEAGGENIREDIQSSLEDPVLTVTTETIEGAEGTFVYDNQIQTLFGMTLFFSIYTMIFSLMNVTEEKRTGTWDRLIVSPLKKSQMYIGHFLYCFTVGCAQIVVIFLLFKYGLGFDLGGNFPAILIVVGCYAFAIVALGTLLMGLVKSSQQLQAVIPIVATAMAMLGGAFWPIEIVTNNIVLFLSQGMPILYALDALKSIAIYGRGLADLAQPLSILIIFGVVCMGVGVNLMERRG</sequence>
<dbReference type="PANTHER" id="PTHR30294">
    <property type="entry name" value="MEMBRANE COMPONENT OF ABC TRANSPORTER YHHJ-RELATED"/>
    <property type="match status" value="1"/>
</dbReference>
<keyword evidence="5 8" id="KW-0812">Transmembrane</keyword>
<dbReference type="RefSeq" id="WP_093051224.1">
    <property type="nucleotide sequence ID" value="NZ_FOGT01000007.1"/>
</dbReference>
<reference evidence="11" key="1">
    <citation type="submission" date="2016-10" db="EMBL/GenBank/DDBJ databases">
        <authorList>
            <person name="Varghese N."/>
            <person name="Submissions S."/>
        </authorList>
    </citation>
    <scope>NUCLEOTIDE SEQUENCE [LARGE SCALE GENOMIC DNA]</scope>
    <source>
        <strain evidence="11">S9</strain>
    </source>
</reference>
<feature type="transmembrane region" description="Helical" evidence="8">
    <location>
        <begin position="251"/>
        <end position="272"/>
    </location>
</feature>
<keyword evidence="11" id="KW-1185">Reference proteome</keyword>
<evidence type="ECO:0000259" key="9">
    <source>
        <dbReference type="PROSITE" id="PS51012"/>
    </source>
</evidence>
<evidence type="ECO:0000256" key="3">
    <source>
        <dbReference type="ARBA" id="ARBA00022448"/>
    </source>
</evidence>
<dbReference type="Proteomes" id="UP000198571">
    <property type="component" value="Unassembled WGS sequence"/>
</dbReference>
<dbReference type="STRING" id="1601833.SAMN05518684_10738"/>
<evidence type="ECO:0000256" key="6">
    <source>
        <dbReference type="ARBA" id="ARBA00022989"/>
    </source>
</evidence>
<comment type="subcellular location">
    <subcellularLocation>
        <location evidence="1">Cell membrane</location>
        <topology evidence="1">Multi-pass membrane protein</topology>
    </subcellularLocation>
</comment>
<dbReference type="GO" id="GO:0005886">
    <property type="term" value="C:plasma membrane"/>
    <property type="evidence" value="ECO:0007669"/>
    <property type="project" value="UniProtKB-SubCell"/>
</dbReference>
<name>A0A1H9U8S6_9BACI</name>
<evidence type="ECO:0000256" key="8">
    <source>
        <dbReference type="SAM" id="Phobius"/>
    </source>
</evidence>
<feature type="transmembrane region" description="Helical" evidence="8">
    <location>
        <begin position="344"/>
        <end position="362"/>
    </location>
</feature>
<comment type="similarity">
    <text evidence="2">Belongs to the ABC-2 integral membrane protein family.</text>
</comment>
<evidence type="ECO:0000256" key="1">
    <source>
        <dbReference type="ARBA" id="ARBA00004651"/>
    </source>
</evidence>
<accession>A0A1H9U8S6</accession>
<feature type="domain" description="ABC transmembrane type-2" evidence="9">
    <location>
        <begin position="140"/>
        <end position="365"/>
    </location>
</feature>
<evidence type="ECO:0000313" key="10">
    <source>
        <dbReference type="EMBL" id="SES05739.1"/>
    </source>
</evidence>
<protein>
    <submittedName>
        <fullName evidence="10">ABC-2 type transport system permease protein</fullName>
    </submittedName>
</protein>
<dbReference type="AlphaFoldDB" id="A0A1H9U8S6"/>
<evidence type="ECO:0000256" key="2">
    <source>
        <dbReference type="ARBA" id="ARBA00007783"/>
    </source>
</evidence>
<dbReference type="InterPro" id="IPR047817">
    <property type="entry name" value="ABC2_TM_bact-type"/>
</dbReference>